<dbReference type="Pfam" id="PF12389">
    <property type="entry name" value="Peptidase_M73"/>
    <property type="match status" value="1"/>
</dbReference>
<reference evidence="1" key="1">
    <citation type="journal article" date="2014" name="Int. J. Syst. Evol. Microbiol.">
        <title>Complete genome sequence of Corynebacterium casei LMG S-19264T (=DSM 44701T), isolated from a smear-ripened cheese.</title>
        <authorList>
            <consortium name="US DOE Joint Genome Institute (JGI-PGF)"/>
            <person name="Walter F."/>
            <person name="Albersmeier A."/>
            <person name="Kalinowski J."/>
            <person name="Ruckert C."/>
        </authorList>
    </citation>
    <scope>NUCLEOTIDE SEQUENCE</scope>
    <source>
        <strain evidence="1">CGMCC 1.12187</strain>
    </source>
</reference>
<sequence>MGMIPRLSHAPARLLQAAAALGTAVLLAVAAAGGTYALWSSSGTVPGAVITSGSASLAVTAPATLDRAELYPGEAAAGQFDVQNTGSVPLELRMDALTWSSTGATGAQAAVAGALTISVWPASGQGCAATPPTQAWTGIVGGTPKTLGVVLAQEAVQTLCLSAQLAPEAPSAAQGGAVDLQLTVGGTQQ</sequence>
<accession>A0A917M165</accession>
<name>A0A917M165_9MICC</name>
<gene>
    <name evidence="1" type="ORF">GCM10011374_38240</name>
</gene>
<dbReference type="InterPro" id="IPR022121">
    <property type="entry name" value="Peptidase_M73_camelysin"/>
</dbReference>
<reference evidence="1" key="2">
    <citation type="submission" date="2020-09" db="EMBL/GenBank/DDBJ databases">
        <authorList>
            <person name="Sun Q."/>
            <person name="Zhou Y."/>
        </authorList>
    </citation>
    <scope>NUCLEOTIDE SEQUENCE</scope>
    <source>
        <strain evidence="1">CGMCC 1.12187</strain>
    </source>
</reference>
<comment type="caution">
    <text evidence="1">The sequence shown here is derived from an EMBL/GenBank/DDBJ whole genome shotgun (WGS) entry which is preliminary data.</text>
</comment>
<keyword evidence="2" id="KW-1185">Reference proteome</keyword>
<evidence type="ECO:0000313" key="1">
    <source>
        <dbReference type="EMBL" id="GGG70052.1"/>
    </source>
</evidence>
<organism evidence="1 2">
    <name type="scientific">Kocuria dechangensis</name>
    <dbReference type="NCBI Taxonomy" id="1176249"/>
    <lineage>
        <taxon>Bacteria</taxon>
        <taxon>Bacillati</taxon>
        <taxon>Actinomycetota</taxon>
        <taxon>Actinomycetes</taxon>
        <taxon>Micrococcales</taxon>
        <taxon>Micrococcaceae</taxon>
        <taxon>Kocuria</taxon>
    </lineage>
</organism>
<dbReference type="EMBL" id="BMEQ01000037">
    <property type="protein sequence ID" value="GGG70052.1"/>
    <property type="molecule type" value="Genomic_DNA"/>
</dbReference>
<proteinExistence type="predicted"/>
<protein>
    <submittedName>
        <fullName evidence="1">Uncharacterized protein</fullName>
    </submittedName>
</protein>
<dbReference type="Proteomes" id="UP000638848">
    <property type="component" value="Unassembled WGS sequence"/>
</dbReference>
<evidence type="ECO:0000313" key="2">
    <source>
        <dbReference type="Proteomes" id="UP000638848"/>
    </source>
</evidence>
<dbReference type="AlphaFoldDB" id="A0A917M165"/>